<gene>
    <name evidence="2" type="ORF">EIP91_005277</name>
</gene>
<evidence type="ECO:0000313" key="2">
    <source>
        <dbReference type="EMBL" id="TCD70025.1"/>
    </source>
</evidence>
<dbReference type="AlphaFoldDB" id="A0A4R0RU35"/>
<dbReference type="EMBL" id="RWJN01000029">
    <property type="protein sequence ID" value="TCD70025.1"/>
    <property type="molecule type" value="Genomic_DNA"/>
</dbReference>
<evidence type="ECO:0000256" key="1">
    <source>
        <dbReference type="SAM" id="MobiDB-lite"/>
    </source>
</evidence>
<reference evidence="2 3" key="1">
    <citation type="submission" date="2018-11" db="EMBL/GenBank/DDBJ databases">
        <title>Genome assembly of Steccherinum ochraceum LE-BIN_3174, the white-rot fungus of the Steccherinaceae family (The Residual Polyporoid clade, Polyporales, Basidiomycota).</title>
        <authorList>
            <person name="Fedorova T.V."/>
            <person name="Glazunova O.A."/>
            <person name="Landesman E.O."/>
            <person name="Moiseenko K.V."/>
            <person name="Psurtseva N.V."/>
            <person name="Savinova O.S."/>
            <person name="Shakhova N.V."/>
            <person name="Tyazhelova T.V."/>
            <person name="Vasina D.V."/>
        </authorList>
    </citation>
    <scope>NUCLEOTIDE SEQUENCE [LARGE SCALE GENOMIC DNA]</scope>
    <source>
        <strain evidence="2 3">LE-BIN_3174</strain>
    </source>
</reference>
<feature type="region of interest" description="Disordered" evidence="1">
    <location>
        <begin position="11"/>
        <end position="30"/>
    </location>
</feature>
<accession>A0A4R0RU35</accession>
<protein>
    <submittedName>
        <fullName evidence="2">Uncharacterized protein</fullName>
    </submittedName>
</protein>
<sequence>MRPILQSLVRNASRQASPKHEEVTGWSKQSSPIARNMVRHVLSQSTHPVGMTSAQIFEKIHEQFADVEKVPAPPPFKLQPGMKGRFGRPPIAVPEPPHREHPIRSIRFLKRVILADMERESEIGKIVVSRQSLPPEDDKYLSPRVPQRIVRQNPTTTFWKLDTLVMAKSLQANLAAAKPET</sequence>
<keyword evidence="3" id="KW-1185">Reference proteome</keyword>
<organism evidence="2 3">
    <name type="scientific">Steccherinum ochraceum</name>
    <dbReference type="NCBI Taxonomy" id="92696"/>
    <lineage>
        <taxon>Eukaryota</taxon>
        <taxon>Fungi</taxon>
        <taxon>Dikarya</taxon>
        <taxon>Basidiomycota</taxon>
        <taxon>Agaricomycotina</taxon>
        <taxon>Agaricomycetes</taxon>
        <taxon>Polyporales</taxon>
        <taxon>Steccherinaceae</taxon>
        <taxon>Steccherinum</taxon>
    </lineage>
</organism>
<proteinExistence type="predicted"/>
<name>A0A4R0RU35_9APHY</name>
<dbReference type="Proteomes" id="UP000292702">
    <property type="component" value="Unassembled WGS sequence"/>
</dbReference>
<evidence type="ECO:0000313" key="3">
    <source>
        <dbReference type="Proteomes" id="UP000292702"/>
    </source>
</evidence>
<dbReference type="OrthoDB" id="2587968at2759"/>
<comment type="caution">
    <text evidence="2">The sequence shown here is derived from an EMBL/GenBank/DDBJ whole genome shotgun (WGS) entry which is preliminary data.</text>
</comment>